<evidence type="ECO:0000256" key="5">
    <source>
        <dbReference type="ARBA" id="ARBA00022989"/>
    </source>
</evidence>
<feature type="transmembrane region" description="Helical" evidence="7">
    <location>
        <begin position="229"/>
        <end position="252"/>
    </location>
</feature>
<evidence type="ECO:0000256" key="4">
    <source>
        <dbReference type="ARBA" id="ARBA00022692"/>
    </source>
</evidence>
<dbReference type="Pfam" id="PF03773">
    <property type="entry name" value="ArsP_1"/>
    <property type="match status" value="1"/>
</dbReference>
<keyword evidence="3" id="KW-1003">Cell membrane</keyword>
<feature type="transmembrane region" description="Helical" evidence="7">
    <location>
        <begin position="289"/>
        <end position="310"/>
    </location>
</feature>
<name>A0A1W1EBR9_9ZZZZ</name>
<organism evidence="8">
    <name type="scientific">hydrothermal vent metagenome</name>
    <dbReference type="NCBI Taxonomy" id="652676"/>
    <lineage>
        <taxon>unclassified sequences</taxon>
        <taxon>metagenomes</taxon>
        <taxon>ecological metagenomes</taxon>
    </lineage>
</organism>
<evidence type="ECO:0000256" key="1">
    <source>
        <dbReference type="ARBA" id="ARBA00004651"/>
    </source>
</evidence>
<dbReference type="InterPro" id="IPR005524">
    <property type="entry name" value="DUF318"/>
</dbReference>
<dbReference type="GO" id="GO:0005886">
    <property type="term" value="C:plasma membrane"/>
    <property type="evidence" value="ECO:0007669"/>
    <property type="project" value="UniProtKB-SubCell"/>
</dbReference>
<evidence type="ECO:0000256" key="2">
    <source>
        <dbReference type="ARBA" id="ARBA00006386"/>
    </source>
</evidence>
<comment type="subcellular location">
    <subcellularLocation>
        <location evidence="1">Cell membrane</location>
        <topology evidence="1">Multi-pass membrane protein</topology>
    </subcellularLocation>
</comment>
<feature type="transmembrane region" description="Helical" evidence="7">
    <location>
        <begin position="72"/>
        <end position="93"/>
    </location>
</feature>
<evidence type="ECO:0000256" key="3">
    <source>
        <dbReference type="ARBA" id="ARBA00022475"/>
    </source>
</evidence>
<accession>A0A1W1EBR9</accession>
<dbReference type="PANTHER" id="PTHR42775">
    <property type="entry name" value="PERMEASE RV2963-RELATED"/>
    <property type="match status" value="1"/>
</dbReference>
<protein>
    <submittedName>
        <fullName evidence="8">Transporter</fullName>
    </submittedName>
</protein>
<dbReference type="PANTHER" id="PTHR42775:SF2">
    <property type="entry name" value="PERMEASE"/>
    <property type="match status" value="1"/>
</dbReference>
<proteinExistence type="inferred from homology"/>
<feature type="transmembrane region" description="Helical" evidence="7">
    <location>
        <begin position="34"/>
        <end position="52"/>
    </location>
</feature>
<reference evidence="8" key="1">
    <citation type="submission" date="2016-10" db="EMBL/GenBank/DDBJ databases">
        <authorList>
            <person name="de Groot N.N."/>
        </authorList>
    </citation>
    <scope>NUCLEOTIDE SEQUENCE</scope>
</reference>
<feature type="transmembrane region" description="Helical" evidence="7">
    <location>
        <begin position="259"/>
        <end position="277"/>
    </location>
</feature>
<evidence type="ECO:0000313" key="8">
    <source>
        <dbReference type="EMBL" id="SFZ97487.1"/>
    </source>
</evidence>
<dbReference type="InterPro" id="IPR053166">
    <property type="entry name" value="UPF0718_permease"/>
</dbReference>
<keyword evidence="6 7" id="KW-0472">Membrane</keyword>
<dbReference type="EMBL" id="FPKX01000006">
    <property type="protein sequence ID" value="SFZ97487.1"/>
    <property type="molecule type" value="Genomic_DNA"/>
</dbReference>
<keyword evidence="4 7" id="KW-0812">Transmembrane</keyword>
<dbReference type="AlphaFoldDB" id="A0A1W1EBR9"/>
<feature type="transmembrane region" description="Helical" evidence="7">
    <location>
        <begin position="196"/>
        <end position="214"/>
    </location>
</feature>
<keyword evidence="5 7" id="KW-1133">Transmembrane helix</keyword>
<sequence length="314" mass="34496">MWLSSVDFIVYNFLGLSGRFADALHFFIYDSVKILTLVVVIIYVISFIQTYIKTETVRDFIRGKSQFVGNLLAAIFGILTPFCSCSSIPLFLGFTQAKIPRSATFSFLISSPMNNEIAIAILFAAFGWKIALIYTLFGLITAIVGGYIIGKVSRDEDILIKVPYMEHDGEAHFEKLAFTKRVKDAWKNAVSVLKDIYIYVIIGISIGAAIHGYVPTDFIVKYTGEDNPFAVLVAVISGIPMYSGAATVAPLIEPLTSKGMLMGTALSFMMAVVALSLPEAMILKKVMSWRLIGLFFGIVGTGIILVGYLFNIIL</sequence>
<comment type="similarity">
    <text evidence="2">Belongs to the UPF0718 family.</text>
</comment>
<evidence type="ECO:0000256" key="7">
    <source>
        <dbReference type="SAM" id="Phobius"/>
    </source>
</evidence>
<feature type="transmembrane region" description="Helical" evidence="7">
    <location>
        <begin position="132"/>
        <end position="150"/>
    </location>
</feature>
<gene>
    <name evidence="8" type="ORF">MNB_SV-5-1343</name>
</gene>
<evidence type="ECO:0000256" key="6">
    <source>
        <dbReference type="ARBA" id="ARBA00023136"/>
    </source>
</evidence>